<name>A0A1Y2INW0_TRAC3</name>
<evidence type="ECO:0000313" key="3">
    <source>
        <dbReference type="Proteomes" id="UP000193067"/>
    </source>
</evidence>
<organism evidence="2 3">
    <name type="scientific">Trametes coccinea (strain BRFM310)</name>
    <name type="common">Pycnoporus coccineus</name>
    <dbReference type="NCBI Taxonomy" id="1353009"/>
    <lineage>
        <taxon>Eukaryota</taxon>
        <taxon>Fungi</taxon>
        <taxon>Dikarya</taxon>
        <taxon>Basidiomycota</taxon>
        <taxon>Agaricomycotina</taxon>
        <taxon>Agaricomycetes</taxon>
        <taxon>Polyporales</taxon>
        <taxon>Polyporaceae</taxon>
        <taxon>Trametes</taxon>
    </lineage>
</organism>
<feature type="region of interest" description="Disordered" evidence="1">
    <location>
        <begin position="1"/>
        <end position="169"/>
    </location>
</feature>
<dbReference type="AlphaFoldDB" id="A0A1Y2INW0"/>
<dbReference type="EMBL" id="KZ084108">
    <property type="protein sequence ID" value="OSD01931.1"/>
    <property type="molecule type" value="Genomic_DNA"/>
</dbReference>
<keyword evidence="3" id="KW-1185">Reference proteome</keyword>
<proteinExistence type="predicted"/>
<accession>A0A1Y2INW0</accession>
<feature type="compositionally biased region" description="Low complexity" evidence="1">
    <location>
        <begin position="117"/>
        <end position="136"/>
    </location>
</feature>
<reference evidence="2 3" key="1">
    <citation type="journal article" date="2015" name="Biotechnol. Biofuels">
        <title>Enhanced degradation of softwood versus hardwood by the white-rot fungus Pycnoporus coccineus.</title>
        <authorList>
            <person name="Couturier M."/>
            <person name="Navarro D."/>
            <person name="Chevret D."/>
            <person name="Henrissat B."/>
            <person name="Piumi F."/>
            <person name="Ruiz-Duenas F.J."/>
            <person name="Martinez A.T."/>
            <person name="Grigoriev I.V."/>
            <person name="Riley R."/>
            <person name="Lipzen A."/>
            <person name="Berrin J.G."/>
            <person name="Master E.R."/>
            <person name="Rosso M.N."/>
        </authorList>
    </citation>
    <scope>NUCLEOTIDE SEQUENCE [LARGE SCALE GENOMIC DNA]</scope>
    <source>
        <strain evidence="2 3">BRFM310</strain>
    </source>
</reference>
<evidence type="ECO:0000256" key="1">
    <source>
        <dbReference type="SAM" id="MobiDB-lite"/>
    </source>
</evidence>
<gene>
    <name evidence="2" type="ORF">PYCCODRAFT_458009</name>
</gene>
<sequence>MSEGRSSSRASAPNATPRFSPEARSGSGRVLQPVVADDSDAESSDSDRMSIYESAAEGSDPEPTTWAKKETHLASPHYAHSANMTSVHVLPQARKRSTNSFRRDVPPVLLSANTTLTPSSRASSNAPNPMNPAPTTFIGAKTAAPRTSQRPSAPQPRAPPLVSEHPYPKDPVATAVRACAGGSSHDWTYRGSNGSMRQFTCKTCTLKVRERKSRASELGDREVWIPAS</sequence>
<evidence type="ECO:0000313" key="2">
    <source>
        <dbReference type="EMBL" id="OSD01931.1"/>
    </source>
</evidence>
<protein>
    <submittedName>
        <fullName evidence="2">Uncharacterized protein</fullName>
    </submittedName>
</protein>
<feature type="compositionally biased region" description="Polar residues" evidence="1">
    <location>
        <begin position="1"/>
        <end position="14"/>
    </location>
</feature>
<dbReference type="Proteomes" id="UP000193067">
    <property type="component" value="Unassembled WGS sequence"/>
</dbReference>